<accession>A0A2V3J6I1</accession>
<name>A0A2V3J6I1_9FLOR</name>
<dbReference type="EMBL" id="NBIV01000001">
    <property type="protein sequence ID" value="PXF50015.1"/>
    <property type="molecule type" value="Genomic_DNA"/>
</dbReference>
<dbReference type="PANTHER" id="PTHR12081">
    <property type="entry name" value="TRANSCRIPTION FACTOR E2F"/>
    <property type="match status" value="1"/>
</dbReference>
<dbReference type="GO" id="GO:0000981">
    <property type="term" value="F:DNA-binding transcription factor activity, RNA polymerase II-specific"/>
    <property type="evidence" value="ECO:0007669"/>
    <property type="project" value="TreeGrafter"/>
</dbReference>
<keyword evidence="5" id="KW-0539">Nucleus</keyword>
<evidence type="ECO:0000259" key="8">
    <source>
        <dbReference type="SMART" id="SM01372"/>
    </source>
</evidence>
<evidence type="ECO:0000256" key="3">
    <source>
        <dbReference type="ARBA" id="ARBA00023125"/>
    </source>
</evidence>
<evidence type="ECO:0000313" key="10">
    <source>
        <dbReference type="Proteomes" id="UP000247409"/>
    </source>
</evidence>
<comment type="caution">
    <text evidence="9">The sequence shown here is derived from an EMBL/GenBank/DDBJ whole genome shotgun (WGS) entry which is preliminary data.</text>
</comment>
<evidence type="ECO:0000256" key="5">
    <source>
        <dbReference type="RuleBase" id="RU003796"/>
    </source>
</evidence>
<evidence type="ECO:0000256" key="4">
    <source>
        <dbReference type="ARBA" id="ARBA00023163"/>
    </source>
</evidence>
<dbReference type="STRING" id="448386.A0A2V3J6I1"/>
<reference evidence="9 10" key="1">
    <citation type="journal article" date="2018" name="Mol. Biol. Evol.">
        <title>Analysis of the draft genome of the red seaweed Gracilariopsis chorda provides insights into genome size evolution in Rhodophyta.</title>
        <authorList>
            <person name="Lee J."/>
            <person name="Yang E.C."/>
            <person name="Graf L."/>
            <person name="Yang J.H."/>
            <person name="Qiu H."/>
            <person name="Zel Zion U."/>
            <person name="Chan C.X."/>
            <person name="Stephens T.G."/>
            <person name="Weber A.P.M."/>
            <person name="Boo G.H."/>
            <person name="Boo S.M."/>
            <person name="Kim K.M."/>
            <person name="Shin Y."/>
            <person name="Jung M."/>
            <person name="Lee S.J."/>
            <person name="Yim H.S."/>
            <person name="Lee J.H."/>
            <person name="Bhattacharya D."/>
            <person name="Yoon H.S."/>
        </authorList>
    </citation>
    <scope>NUCLEOTIDE SEQUENCE [LARGE SCALE GENOMIC DNA]</scope>
    <source>
        <strain evidence="9 10">SKKU-2015</strain>
        <tissue evidence="9">Whole body</tissue>
    </source>
</reference>
<sequence length="384" mass="42011">MASAAAPSSPGPPPPLPPAVVTNKPISSSPPPTIPKSEPLHHPHPPAVQPSATTPPLDQRSLKRPRNTNATRSDKTDRRAKKKASVDVEDKACRYDSSLGLLTTKFITLLKDSNDGVLDLNMAAERLCVQKRRIYDITNVLEGIGIIEKKSKNNIKWRHQITSSRASQQALAALRKEFDALSAEERDLDQQIDSMQARLKELASGEQCAAYAYVTHHDIKAIPELRGDTLIAIKAPPGTELEVPDPDEGMPYGERRYQVFVNSNTGPIDCLLVSQGGEDPQETFEPSPSRQLSTPELTPEFGMPQSPVPNVPDYDHDVMGILRLSPAHTEQEFFYSLDGTGLEDNRGLADLYDNVIINSEKELPDVGDLNAPPLSVADQLSDVP</sequence>
<dbReference type="AlphaFoldDB" id="A0A2V3J6I1"/>
<feature type="region of interest" description="Disordered" evidence="7">
    <location>
        <begin position="1"/>
        <end position="87"/>
    </location>
</feature>
<dbReference type="Pfam" id="PF02319">
    <property type="entry name" value="WHD_E2F_TDP"/>
    <property type="match status" value="1"/>
</dbReference>
<dbReference type="Gene3D" id="6.10.250.540">
    <property type="match status" value="1"/>
</dbReference>
<protein>
    <submittedName>
        <fullName evidence="9">Transcription factor E2FB</fullName>
    </submittedName>
</protein>
<feature type="compositionally biased region" description="Pro residues" evidence="7">
    <location>
        <begin position="9"/>
        <end position="18"/>
    </location>
</feature>
<dbReference type="InterPro" id="IPR036388">
    <property type="entry name" value="WH-like_DNA-bd_sf"/>
</dbReference>
<evidence type="ECO:0000256" key="7">
    <source>
        <dbReference type="SAM" id="MobiDB-lite"/>
    </source>
</evidence>
<dbReference type="CDD" id="cd14660">
    <property type="entry name" value="E2F_DD"/>
    <property type="match status" value="1"/>
</dbReference>
<dbReference type="PANTHER" id="PTHR12081:SF18">
    <property type="entry name" value="TRANSCRIPTION FACTOR E2F2-RELATED"/>
    <property type="match status" value="1"/>
</dbReference>
<dbReference type="Proteomes" id="UP000247409">
    <property type="component" value="Unassembled WGS sequence"/>
</dbReference>
<dbReference type="OrthoDB" id="1743261at2759"/>
<dbReference type="InterPro" id="IPR036390">
    <property type="entry name" value="WH_DNA-bd_sf"/>
</dbReference>
<evidence type="ECO:0000313" key="9">
    <source>
        <dbReference type="EMBL" id="PXF50015.1"/>
    </source>
</evidence>
<organism evidence="9 10">
    <name type="scientific">Gracilariopsis chorda</name>
    <dbReference type="NCBI Taxonomy" id="448386"/>
    <lineage>
        <taxon>Eukaryota</taxon>
        <taxon>Rhodophyta</taxon>
        <taxon>Florideophyceae</taxon>
        <taxon>Rhodymeniophycidae</taxon>
        <taxon>Gracilariales</taxon>
        <taxon>Gracilariaceae</taxon>
        <taxon>Gracilariopsis</taxon>
    </lineage>
</organism>
<dbReference type="SMART" id="SM01372">
    <property type="entry name" value="E2F_TDP"/>
    <property type="match status" value="1"/>
</dbReference>
<proteinExistence type="inferred from homology"/>
<dbReference type="FunFam" id="1.10.10.10:FF:000008">
    <property type="entry name" value="E2F transcription factor 1"/>
    <property type="match status" value="1"/>
</dbReference>
<dbReference type="GO" id="GO:0090575">
    <property type="term" value="C:RNA polymerase II transcription regulator complex"/>
    <property type="evidence" value="ECO:0007669"/>
    <property type="project" value="TreeGrafter"/>
</dbReference>
<dbReference type="InterPro" id="IPR032198">
    <property type="entry name" value="E2F_CC-MB"/>
</dbReference>
<dbReference type="InterPro" id="IPR003316">
    <property type="entry name" value="E2F_WHTH_DNA-bd_dom"/>
</dbReference>
<feature type="coiled-coil region" evidence="6">
    <location>
        <begin position="164"/>
        <end position="198"/>
    </location>
</feature>
<dbReference type="GO" id="GO:0000978">
    <property type="term" value="F:RNA polymerase II cis-regulatory region sequence-specific DNA binding"/>
    <property type="evidence" value="ECO:0007669"/>
    <property type="project" value="InterPro"/>
</dbReference>
<dbReference type="InterPro" id="IPR037241">
    <property type="entry name" value="E2F-DP_heterodim"/>
</dbReference>
<keyword evidence="6" id="KW-0175">Coiled coil</keyword>
<keyword evidence="10" id="KW-1185">Reference proteome</keyword>
<feature type="region of interest" description="Disordered" evidence="7">
    <location>
        <begin position="364"/>
        <end position="384"/>
    </location>
</feature>
<keyword evidence="4 5" id="KW-0804">Transcription</keyword>
<evidence type="ECO:0000256" key="2">
    <source>
        <dbReference type="ARBA" id="ARBA00023015"/>
    </source>
</evidence>
<dbReference type="Gene3D" id="1.10.10.10">
    <property type="entry name" value="Winged helix-like DNA-binding domain superfamily/Winged helix DNA-binding domain"/>
    <property type="match status" value="1"/>
</dbReference>
<comment type="similarity">
    <text evidence="1 5">Belongs to the E2F/DP family.</text>
</comment>
<gene>
    <name evidence="9" type="ORF">BWQ96_00175</name>
</gene>
<dbReference type="SUPFAM" id="SSF46785">
    <property type="entry name" value="Winged helix' DNA-binding domain"/>
    <property type="match status" value="1"/>
</dbReference>
<dbReference type="GO" id="GO:0046983">
    <property type="term" value="F:protein dimerization activity"/>
    <property type="evidence" value="ECO:0007669"/>
    <property type="project" value="InterPro"/>
</dbReference>
<dbReference type="SUPFAM" id="SSF144074">
    <property type="entry name" value="E2F-DP heterodimerization region"/>
    <property type="match status" value="1"/>
</dbReference>
<comment type="subcellular location">
    <subcellularLocation>
        <location evidence="5">Nucleus</location>
    </subcellularLocation>
</comment>
<evidence type="ECO:0000256" key="6">
    <source>
        <dbReference type="SAM" id="Coils"/>
    </source>
</evidence>
<keyword evidence="2 5" id="KW-0805">Transcription regulation</keyword>
<feature type="domain" description="E2F/DP family winged-helix DNA-binding" evidence="8">
    <location>
        <begin position="94"/>
        <end position="159"/>
    </location>
</feature>
<dbReference type="Pfam" id="PF16421">
    <property type="entry name" value="E2F_CC-MB"/>
    <property type="match status" value="1"/>
</dbReference>
<dbReference type="InterPro" id="IPR015633">
    <property type="entry name" value="E2F"/>
</dbReference>
<evidence type="ECO:0000256" key="1">
    <source>
        <dbReference type="ARBA" id="ARBA00010940"/>
    </source>
</evidence>
<keyword evidence="3 5" id="KW-0238">DNA-binding</keyword>